<reference evidence="1" key="1">
    <citation type="submission" date="2022-04" db="EMBL/GenBank/DDBJ databases">
        <title>Chromosome-scale genome assembly of Holotrichia oblita Faldermann.</title>
        <authorList>
            <person name="Rongchong L."/>
        </authorList>
    </citation>
    <scope>NUCLEOTIDE SEQUENCE</scope>
    <source>
        <strain evidence="1">81SQS9</strain>
    </source>
</reference>
<evidence type="ECO:0000313" key="2">
    <source>
        <dbReference type="Proteomes" id="UP001056778"/>
    </source>
</evidence>
<sequence length="289" mass="32675">MTAQNDKTNSVIKYNKNDTTIKGTNIEAASNFAAADKQAWLYVGIAELVKNAFNRTAAIEKAVNGFQTTGIFPFSPDLFSEEELICLPKVNNRRDETFNPSERHQTPSPIPAPPEELGRSGPSGVGTFLTSRKKKKRYAPTIVAIDSVEEHPKLSLRARSSNLNISKSQLQRIYKSNKVKAFKPQFMYTIEAGDADRRLLFCLTIGEKCNEERNFYKNVVFSDEVTFSTNGGFSSQNWSTEHPNFRINCRRQYYQKVNVWCAVSYRFGVIGPYFIEGQLNQDTYVSTAT</sequence>
<accession>A0ACB9TUT6</accession>
<name>A0ACB9TUT6_HOLOL</name>
<organism evidence="1 2">
    <name type="scientific">Holotrichia oblita</name>
    <name type="common">Chafer beetle</name>
    <dbReference type="NCBI Taxonomy" id="644536"/>
    <lineage>
        <taxon>Eukaryota</taxon>
        <taxon>Metazoa</taxon>
        <taxon>Ecdysozoa</taxon>
        <taxon>Arthropoda</taxon>
        <taxon>Hexapoda</taxon>
        <taxon>Insecta</taxon>
        <taxon>Pterygota</taxon>
        <taxon>Neoptera</taxon>
        <taxon>Endopterygota</taxon>
        <taxon>Coleoptera</taxon>
        <taxon>Polyphaga</taxon>
        <taxon>Scarabaeiformia</taxon>
        <taxon>Scarabaeidae</taxon>
        <taxon>Melolonthinae</taxon>
        <taxon>Holotrichia</taxon>
    </lineage>
</organism>
<proteinExistence type="predicted"/>
<dbReference type="Proteomes" id="UP001056778">
    <property type="component" value="Chromosome 1"/>
</dbReference>
<protein>
    <submittedName>
        <fullName evidence="1">Transposable element tc3 transposase-like protein</fullName>
    </submittedName>
</protein>
<keyword evidence="2" id="KW-1185">Reference proteome</keyword>
<dbReference type="EMBL" id="CM043015">
    <property type="protein sequence ID" value="KAI4470518.1"/>
    <property type="molecule type" value="Genomic_DNA"/>
</dbReference>
<gene>
    <name evidence="1" type="ORF">MML48_1g11654</name>
</gene>
<comment type="caution">
    <text evidence="1">The sequence shown here is derived from an EMBL/GenBank/DDBJ whole genome shotgun (WGS) entry which is preliminary data.</text>
</comment>
<evidence type="ECO:0000313" key="1">
    <source>
        <dbReference type="EMBL" id="KAI4470518.1"/>
    </source>
</evidence>